<dbReference type="EMBL" id="PPTO01000003">
    <property type="protein sequence ID" value="RDB60336.1"/>
    <property type="molecule type" value="Genomic_DNA"/>
</dbReference>
<reference evidence="3" key="3">
    <citation type="journal article" date="2019" name="Microbiol. Resour. Announc.">
        <title>Draft Genome Sequences of Type Strains of Gordonibacter faecihominis, Paraeggerthella hongkongensis, Parvibacter caecicola,Slackia equolifaciens, Slackia faecicanis, and Slackia isoflavoniconvertens.</title>
        <authorList>
            <person name="Danylec N."/>
            <person name="Stoll D.A."/>
            <person name="Dotsch A."/>
            <person name="Huch M."/>
        </authorList>
    </citation>
    <scope>NUCLEOTIDE SEQUENCE</scope>
    <source>
        <strain evidence="3">DSM 22006</strain>
    </source>
</reference>
<dbReference type="OrthoDB" id="9791482at2"/>
<dbReference type="AlphaFoldDB" id="A0A369LQ09"/>
<evidence type="ECO:0000313" key="5">
    <source>
        <dbReference type="Proteomes" id="UP000271472"/>
    </source>
</evidence>
<evidence type="ECO:0000313" key="4">
    <source>
        <dbReference type="Proteomes" id="UP000253975"/>
    </source>
</evidence>
<dbReference type="RefSeq" id="WP_114615072.1">
    <property type="nucleotide sequence ID" value="NZ_CALIRK010000026.1"/>
</dbReference>
<keyword evidence="5" id="KW-1185">Reference proteome</keyword>
<dbReference type="PANTHER" id="PTHR34297">
    <property type="entry name" value="HYPOTHETICAL CYTOSOLIC PROTEIN-RELATED"/>
    <property type="match status" value="1"/>
</dbReference>
<reference evidence="2 4" key="1">
    <citation type="journal article" date="2018" name="Elife">
        <title>Discovery and characterization of a prevalent human gut bacterial enzyme sufficient for the inactivation of a family of plant toxins.</title>
        <authorList>
            <person name="Koppel N."/>
            <person name="Bisanz J.E."/>
            <person name="Pandelia M.E."/>
            <person name="Turnbaugh P.J."/>
            <person name="Balskus E.P."/>
        </authorList>
    </citation>
    <scope>NUCLEOTIDE SEQUENCE [LARGE SCALE GENOMIC DNA]</scope>
    <source>
        <strain evidence="2 4">OB21 GAM31</strain>
    </source>
</reference>
<sequence length="115" mass="12278">MTQKISGNLHVSNDVLADLAGTAALGCYGVVGMAAPSLQDGIAKILPANRLRRGVIVTPREAGIHVDLYVVIEYGTNITVVSQNLIDNVTYVLNEFAQVPLDGIEVHVQGIKVRK</sequence>
<dbReference type="GeneID" id="98662076"/>
<evidence type="ECO:0000256" key="1">
    <source>
        <dbReference type="ARBA" id="ARBA00005721"/>
    </source>
</evidence>
<comment type="caution">
    <text evidence="2">The sequence shown here is derived from an EMBL/GenBank/DDBJ whole genome shotgun (WGS) entry which is preliminary data.</text>
</comment>
<accession>A0A369LQ09</accession>
<dbReference type="PANTHER" id="PTHR34297:SF2">
    <property type="entry name" value="ASP23_GLS24 FAMILY ENVELOPE STRESS RESPONSE PROTEIN"/>
    <property type="match status" value="1"/>
</dbReference>
<dbReference type="EMBL" id="QIBZ01000006">
    <property type="protein sequence ID" value="RNM35491.1"/>
    <property type="molecule type" value="Genomic_DNA"/>
</dbReference>
<organism evidence="2 4">
    <name type="scientific">Slackia isoflavoniconvertens</name>
    <dbReference type="NCBI Taxonomy" id="572010"/>
    <lineage>
        <taxon>Bacteria</taxon>
        <taxon>Bacillati</taxon>
        <taxon>Actinomycetota</taxon>
        <taxon>Coriobacteriia</taxon>
        <taxon>Eggerthellales</taxon>
        <taxon>Eggerthellaceae</taxon>
        <taxon>Slackia</taxon>
    </lineage>
</organism>
<gene>
    <name evidence="2" type="ORF">C1881_03110</name>
    <name evidence="3" type="ORF">DMP05_04915</name>
</gene>
<evidence type="ECO:0000313" key="3">
    <source>
        <dbReference type="EMBL" id="RNM35491.1"/>
    </source>
</evidence>
<comment type="similarity">
    <text evidence="1">Belongs to the asp23 family.</text>
</comment>
<reference evidence="5" key="2">
    <citation type="submission" date="2018-05" db="EMBL/GenBank/DDBJ databases">
        <title>Genome Sequencing of selected type strains of the family Eggerthellaceae.</title>
        <authorList>
            <person name="Danylec N."/>
            <person name="Stoll D.A."/>
            <person name="Doetsch A."/>
            <person name="Huch M."/>
        </authorList>
    </citation>
    <scope>NUCLEOTIDE SEQUENCE [LARGE SCALE GENOMIC DNA]</scope>
    <source>
        <strain evidence="5">DSM 22006</strain>
    </source>
</reference>
<dbReference type="Pfam" id="PF03780">
    <property type="entry name" value="Asp23"/>
    <property type="match status" value="1"/>
</dbReference>
<dbReference type="InterPro" id="IPR005531">
    <property type="entry name" value="Asp23"/>
</dbReference>
<name>A0A369LQ09_9ACTN</name>
<dbReference type="Proteomes" id="UP000253975">
    <property type="component" value="Unassembled WGS sequence"/>
</dbReference>
<dbReference type="Proteomes" id="UP000271472">
    <property type="component" value="Unassembled WGS sequence"/>
</dbReference>
<protein>
    <submittedName>
        <fullName evidence="2">Asp23/Gls24 family envelope stress response protein</fullName>
    </submittedName>
</protein>
<proteinExistence type="inferred from homology"/>
<evidence type="ECO:0000313" key="2">
    <source>
        <dbReference type="EMBL" id="RDB60336.1"/>
    </source>
</evidence>